<dbReference type="AlphaFoldDB" id="A0A0D8Y4C8"/>
<evidence type="ECO:0000256" key="1">
    <source>
        <dbReference type="ARBA" id="ARBA00007787"/>
    </source>
</evidence>
<dbReference type="PRINTS" id="PR00160">
    <property type="entry name" value="GLUTAREDOXIN"/>
</dbReference>
<dbReference type="STRING" id="29172.A0A0D8Y4C8"/>
<dbReference type="PANTHER" id="PTHR46679">
    <property type="match status" value="1"/>
</dbReference>
<feature type="domain" description="Glutaredoxin" evidence="6">
    <location>
        <begin position="22"/>
        <end position="89"/>
    </location>
</feature>
<evidence type="ECO:0000259" key="6">
    <source>
        <dbReference type="Pfam" id="PF00462"/>
    </source>
</evidence>
<dbReference type="OrthoDB" id="418495at2759"/>
<dbReference type="GO" id="GO:0015035">
    <property type="term" value="F:protein-disulfide reductase activity"/>
    <property type="evidence" value="ECO:0007669"/>
    <property type="project" value="TreeGrafter"/>
</dbReference>
<gene>
    <name evidence="7" type="ORF">DICVIV_03004</name>
</gene>
<evidence type="ECO:0000313" key="7">
    <source>
        <dbReference type="EMBL" id="KJH50854.1"/>
    </source>
</evidence>
<dbReference type="SUPFAM" id="SSF52833">
    <property type="entry name" value="Thioredoxin-like"/>
    <property type="match status" value="1"/>
</dbReference>
<protein>
    <submittedName>
        <fullName evidence="7">Glutaredoxin</fullName>
    </submittedName>
</protein>
<reference evidence="8" key="2">
    <citation type="journal article" date="2016" name="Sci. Rep.">
        <title>Dictyocaulus viviparus genome, variome and transcriptome elucidate lungworm biology and support future intervention.</title>
        <authorList>
            <person name="McNulty S.N."/>
            <person name="Strube C."/>
            <person name="Rosa B.A."/>
            <person name="Martin J.C."/>
            <person name="Tyagi R."/>
            <person name="Choi Y.J."/>
            <person name="Wang Q."/>
            <person name="Hallsworth Pepin K."/>
            <person name="Zhang X."/>
            <person name="Ozersky P."/>
            <person name="Wilson R.K."/>
            <person name="Sternberg P.W."/>
            <person name="Gasser R.B."/>
            <person name="Mitreva M."/>
        </authorList>
    </citation>
    <scope>NUCLEOTIDE SEQUENCE [LARGE SCALE GENOMIC DNA]</scope>
    <source>
        <strain evidence="8">HannoverDv2000</strain>
    </source>
</reference>
<keyword evidence="2" id="KW-0813">Transport</keyword>
<evidence type="ECO:0000256" key="3">
    <source>
        <dbReference type="ARBA" id="ARBA00022982"/>
    </source>
</evidence>
<comment type="similarity">
    <text evidence="1">Belongs to the glutaredoxin family.</text>
</comment>
<dbReference type="Proteomes" id="UP000053766">
    <property type="component" value="Unassembled WGS sequence"/>
</dbReference>
<accession>A0A0D8Y4C8</accession>
<dbReference type="Pfam" id="PF00462">
    <property type="entry name" value="Glutaredoxin"/>
    <property type="match status" value="1"/>
</dbReference>
<dbReference type="GO" id="GO:0005739">
    <property type="term" value="C:mitochondrion"/>
    <property type="evidence" value="ECO:0007669"/>
    <property type="project" value="TreeGrafter"/>
</dbReference>
<dbReference type="InterPro" id="IPR002109">
    <property type="entry name" value="Glutaredoxin"/>
</dbReference>
<keyword evidence="4" id="KW-1015">Disulfide bond</keyword>
<sequence length="118" mass="13453">MGTLNSKVDTNAVHQEVSSVPVMMYTKHGCSFCTRARELLNNEKIEYKECNTDELKKTNPQQYQPLINGLVYMTRQTSLPQIFICGKFIGGFTDLEKLRNSRQLLDAVAECAVEHHDE</sequence>
<dbReference type="EMBL" id="KN716196">
    <property type="protein sequence ID" value="KJH50854.1"/>
    <property type="molecule type" value="Genomic_DNA"/>
</dbReference>
<evidence type="ECO:0000313" key="8">
    <source>
        <dbReference type="Proteomes" id="UP000053766"/>
    </source>
</evidence>
<dbReference type="InterPro" id="IPR036249">
    <property type="entry name" value="Thioredoxin-like_sf"/>
</dbReference>
<reference evidence="7 8" key="1">
    <citation type="submission" date="2013-11" db="EMBL/GenBank/DDBJ databases">
        <title>Draft genome of the bovine lungworm Dictyocaulus viviparus.</title>
        <authorList>
            <person name="Mitreva M."/>
        </authorList>
    </citation>
    <scope>NUCLEOTIDE SEQUENCE [LARGE SCALE GENOMIC DNA]</scope>
    <source>
        <strain evidence="7 8">HannoverDv2000</strain>
    </source>
</reference>
<dbReference type="PROSITE" id="PS51354">
    <property type="entry name" value="GLUTAREDOXIN_2"/>
    <property type="match status" value="1"/>
</dbReference>
<name>A0A0D8Y4C8_DICVI</name>
<keyword evidence="5" id="KW-0676">Redox-active center</keyword>
<dbReference type="InterPro" id="IPR014025">
    <property type="entry name" value="Glutaredoxin_subgr"/>
</dbReference>
<evidence type="ECO:0000256" key="2">
    <source>
        <dbReference type="ARBA" id="ARBA00022448"/>
    </source>
</evidence>
<proteinExistence type="inferred from homology"/>
<dbReference type="PANTHER" id="PTHR46679:SF1">
    <property type="entry name" value="GLUTAREDOXIN-2, MITOCHONDRIAL"/>
    <property type="match status" value="1"/>
</dbReference>
<organism evidence="7 8">
    <name type="scientific">Dictyocaulus viviparus</name>
    <name type="common">Bovine lungworm</name>
    <dbReference type="NCBI Taxonomy" id="29172"/>
    <lineage>
        <taxon>Eukaryota</taxon>
        <taxon>Metazoa</taxon>
        <taxon>Ecdysozoa</taxon>
        <taxon>Nematoda</taxon>
        <taxon>Chromadorea</taxon>
        <taxon>Rhabditida</taxon>
        <taxon>Rhabditina</taxon>
        <taxon>Rhabditomorpha</taxon>
        <taxon>Strongyloidea</taxon>
        <taxon>Metastrongylidae</taxon>
        <taxon>Dictyocaulus</taxon>
    </lineage>
</organism>
<keyword evidence="8" id="KW-1185">Reference proteome</keyword>
<dbReference type="Gene3D" id="3.40.30.10">
    <property type="entry name" value="Glutaredoxin"/>
    <property type="match status" value="1"/>
</dbReference>
<evidence type="ECO:0000256" key="5">
    <source>
        <dbReference type="ARBA" id="ARBA00023284"/>
    </source>
</evidence>
<dbReference type="CDD" id="cd02066">
    <property type="entry name" value="GRX_family"/>
    <property type="match status" value="1"/>
</dbReference>
<keyword evidence="3" id="KW-0249">Electron transport</keyword>
<evidence type="ECO:0000256" key="4">
    <source>
        <dbReference type="ARBA" id="ARBA00023157"/>
    </source>
</evidence>